<evidence type="ECO:0000313" key="8">
    <source>
        <dbReference type="EMBL" id="CAI34059.2"/>
    </source>
</evidence>
<feature type="transmembrane region" description="Helical" evidence="6">
    <location>
        <begin position="453"/>
        <end position="469"/>
    </location>
</feature>
<sequence length="483" mass="55617">MESVMKKILNKYYSLSNPVKASIWFTICNVLQKGISMITVPIFTRLLTTEQYGVYSVYQSWYSIIGVFATLNLYYGVFNNGMVKYEKDKNAFTSSMQGLTTTVTAIFLVIYLIGIDFWNSLLGLPTLLILVMFFDLFFTPAYSFWATRQRFEYQYRNLVFITLIIAIGSPIIGISSVVLSTYKAEARVISFVLVQSCIGLYFYVLNLYRGKYFFCKKYWLYALNFNLPLIPHYLSQSVLNQSDRIMINSMVGMGEAAIYSVAYSISTLMVLVTSAINSSFIPYTYKCIRDKKYTELGKSANLLITLVGIGSILTISLGPEIIQLFAPKQYYEAIWIIPPVALSVYFMFLYPIFGNIEFYFEANHFVMWASIGGAIMNIFLNFIFIKHFGYIAAGYTTLLCYILFALGHYIFMRRALYQNLSGIQIYDSRYIFFFSFLLLILMLLIVTIYPFVLIRYIAISLILGGCFLKRRKIMSSIVMIKKQ</sequence>
<feature type="transmembrane region" description="Helical" evidence="6">
    <location>
        <begin position="124"/>
        <end position="146"/>
    </location>
</feature>
<proteinExistence type="predicted"/>
<dbReference type="Pfam" id="PF01943">
    <property type="entry name" value="Polysacc_synt"/>
    <property type="match status" value="1"/>
</dbReference>
<dbReference type="GO" id="GO:0005886">
    <property type="term" value="C:plasma membrane"/>
    <property type="evidence" value="ECO:0007669"/>
    <property type="project" value="UniProtKB-SubCell"/>
</dbReference>
<keyword evidence="4 6" id="KW-1133">Transmembrane helix</keyword>
<feature type="transmembrane region" description="Helical" evidence="6">
    <location>
        <begin position="218"/>
        <end position="236"/>
    </location>
</feature>
<evidence type="ECO:0000256" key="1">
    <source>
        <dbReference type="ARBA" id="ARBA00004651"/>
    </source>
</evidence>
<dbReference type="InterPro" id="IPR002797">
    <property type="entry name" value="Polysacc_synth"/>
</dbReference>
<dbReference type="PANTHER" id="PTHR30250:SF11">
    <property type="entry name" value="O-ANTIGEN TRANSPORTER-RELATED"/>
    <property type="match status" value="1"/>
</dbReference>
<evidence type="ECO:0000256" key="6">
    <source>
        <dbReference type="SAM" id="Phobius"/>
    </source>
</evidence>
<feature type="transmembrane region" description="Helical" evidence="6">
    <location>
        <begin position="60"/>
        <end position="78"/>
    </location>
</feature>
<feature type="transmembrane region" description="Helical" evidence="6">
    <location>
        <begin position="334"/>
        <end position="353"/>
    </location>
</feature>
<feature type="transmembrane region" description="Helical" evidence="6">
    <location>
        <begin position="158"/>
        <end position="182"/>
    </location>
</feature>
<feature type="transmembrane region" description="Helical" evidence="6">
    <location>
        <begin position="99"/>
        <end position="118"/>
    </location>
</feature>
<dbReference type="EMBL" id="CR931692">
    <property type="protein sequence ID" value="CAI34034.1"/>
    <property type="molecule type" value="Genomic_DNA"/>
</dbReference>
<dbReference type="PANTHER" id="PTHR30250">
    <property type="entry name" value="PST FAMILY PREDICTED COLANIC ACID TRANSPORTER"/>
    <property type="match status" value="1"/>
</dbReference>
<feature type="transmembrane region" description="Helical" evidence="6">
    <location>
        <begin position="21"/>
        <end position="40"/>
    </location>
</feature>
<dbReference type="EMBL" id="CR931693">
    <property type="protein sequence ID" value="CAI34059.2"/>
    <property type="molecule type" value="Genomic_DNA"/>
</dbReference>
<comment type="subcellular location">
    <subcellularLocation>
        <location evidence="1">Cell membrane</location>
        <topology evidence="1">Multi-pass membrane protein</topology>
    </subcellularLocation>
</comment>
<evidence type="ECO:0000256" key="2">
    <source>
        <dbReference type="ARBA" id="ARBA00022475"/>
    </source>
</evidence>
<organism evidence="8">
    <name type="scientific">Streptococcus pneumoniae</name>
    <dbReference type="NCBI Taxonomy" id="1313"/>
    <lineage>
        <taxon>Bacteria</taxon>
        <taxon>Bacillati</taxon>
        <taxon>Bacillota</taxon>
        <taxon>Bacilli</taxon>
        <taxon>Lactobacillales</taxon>
        <taxon>Streptococcaceae</taxon>
        <taxon>Streptococcus</taxon>
    </lineage>
</organism>
<keyword evidence="5 6" id="KW-0472">Membrane</keyword>
<dbReference type="InterPro" id="IPR050833">
    <property type="entry name" value="Poly_Biosynth_Transport"/>
</dbReference>
<evidence type="ECO:0000256" key="3">
    <source>
        <dbReference type="ARBA" id="ARBA00022692"/>
    </source>
</evidence>
<gene>
    <name evidence="8" type="primary">wzx</name>
    <name evidence="7" type="ORF">SPC28A_0015</name>
    <name evidence="8" type="ORF">SPC28F_0015</name>
</gene>
<keyword evidence="3 6" id="KW-0812">Transmembrane</keyword>
<evidence type="ECO:0000313" key="7">
    <source>
        <dbReference type="EMBL" id="CAI34034.1"/>
    </source>
</evidence>
<evidence type="ECO:0000256" key="4">
    <source>
        <dbReference type="ARBA" id="ARBA00022989"/>
    </source>
</evidence>
<dbReference type="AlphaFoldDB" id="Q4JZZ7"/>
<evidence type="ECO:0000256" key="5">
    <source>
        <dbReference type="ARBA" id="ARBA00023136"/>
    </source>
</evidence>
<name>Q4JZZ7_STREE</name>
<reference evidence="8" key="1">
    <citation type="journal article" date="2006" name="PLoS Genet.">
        <title>Genetic analysis of the capsular biosynthetic locus from all 90 pneumococcal serotypes.</title>
        <authorList>
            <person name="Bentley S.D."/>
            <person name="Aanensen D.M."/>
            <person name="Mavroidi A."/>
            <person name="Saunders D."/>
            <person name="Rabbinowitsch E."/>
            <person name="Collins M."/>
            <person name="Donohoe K."/>
            <person name="Harris D."/>
            <person name="Murphy L."/>
            <person name="Quail M.A."/>
            <person name="Samuel G."/>
            <person name="Skovsted I.C."/>
            <person name="Kaltoft M.S."/>
            <person name="Barrell B."/>
            <person name="Reeves P.R."/>
            <person name="Parkhill J."/>
            <person name="Spratt B.G."/>
        </authorList>
    </citation>
    <scope>NUCLEOTIDE SEQUENCE</scope>
    <source>
        <strain evidence="7">1982/45</strain>
        <strain evidence="8">34372</strain>
    </source>
</reference>
<feature type="transmembrane region" description="Helical" evidence="6">
    <location>
        <begin position="365"/>
        <end position="384"/>
    </location>
</feature>
<feature type="transmembrane region" description="Helical" evidence="6">
    <location>
        <begin position="302"/>
        <end position="322"/>
    </location>
</feature>
<keyword evidence="2" id="KW-1003">Cell membrane</keyword>
<feature type="transmembrane region" description="Helical" evidence="6">
    <location>
        <begin position="188"/>
        <end position="206"/>
    </location>
</feature>
<accession>Q4K019</accession>
<protein>
    <submittedName>
        <fullName evidence="8">Flippase Wzx</fullName>
    </submittedName>
</protein>
<feature type="transmembrane region" description="Helical" evidence="6">
    <location>
        <begin position="430"/>
        <end position="447"/>
    </location>
</feature>
<feature type="transmembrane region" description="Helical" evidence="6">
    <location>
        <begin position="390"/>
        <end position="410"/>
    </location>
</feature>
<accession>Q4JZZ7</accession>
<feature type="transmembrane region" description="Helical" evidence="6">
    <location>
        <begin position="256"/>
        <end position="281"/>
    </location>
</feature>